<evidence type="ECO:0000256" key="1">
    <source>
        <dbReference type="SAM" id="MobiDB-lite"/>
    </source>
</evidence>
<evidence type="ECO:0000313" key="3">
    <source>
        <dbReference type="Proteomes" id="UP001157006"/>
    </source>
</evidence>
<gene>
    <name evidence="2" type="ORF">VFH_III216560</name>
</gene>
<accession>A0AAV1ACV3</accession>
<sequence length="159" mass="17267">MGDQNKEPIDAQNPWKLQKAWIEEYSSFAFCNKLCLNFASLKRLCRAVHFQPITSRVSVCKNVEPTGSGTSSDNGKGGELDTAEPEEISQDECLGNKAEKGVVKINSQGSIKPLKLVQIVVTVFVPAFNDTFLAASACKTLSPSPGKGERTKYQTILVG</sequence>
<protein>
    <submittedName>
        <fullName evidence="2">Uncharacterized protein</fullName>
    </submittedName>
</protein>
<proteinExistence type="predicted"/>
<dbReference type="Proteomes" id="UP001157006">
    <property type="component" value="Chromosome 3"/>
</dbReference>
<feature type="compositionally biased region" description="Polar residues" evidence="1">
    <location>
        <begin position="65"/>
        <end position="74"/>
    </location>
</feature>
<feature type="region of interest" description="Disordered" evidence="1">
    <location>
        <begin position="64"/>
        <end position="94"/>
    </location>
</feature>
<dbReference type="EMBL" id="OX451738">
    <property type="protein sequence ID" value="CAI8606152.1"/>
    <property type="molecule type" value="Genomic_DNA"/>
</dbReference>
<name>A0AAV1ACV3_VICFA</name>
<dbReference type="AlphaFoldDB" id="A0AAV1ACV3"/>
<keyword evidence="3" id="KW-1185">Reference proteome</keyword>
<reference evidence="2 3" key="1">
    <citation type="submission" date="2023-01" db="EMBL/GenBank/DDBJ databases">
        <authorList>
            <person name="Kreplak J."/>
        </authorList>
    </citation>
    <scope>NUCLEOTIDE SEQUENCE [LARGE SCALE GENOMIC DNA]</scope>
</reference>
<feature type="compositionally biased region" description="Acidic residues" evidence="1">
    <location>
        <begin position="81"/>
        <end position="90"/>
    </location>
</feature>
<organism evidence="2 3">
    <name type="scientific">Vicia faba</name>
    <name type="common">Broad bean</name>
    <name type="synonym">Faba vulgaris</name>
    <dbReference type="NCBI Taxonomy" id="3906"/>
    <lineage>
        <taxon>Eukaryota</taxon>
        <taxon>Viridiplantae</taxon>
        <taxon>Streptophyta</taxon>
        <taxon>Embryophyta</taxon>
        <taxon>Tracheophyta</taxon>
        <taxon>Spermatophyta</taxon>
        <taxon>Magnoliopsida</taxon>
        <taxon>eudicotyledons</taxon>
        <taxon>Gunneridae</taxon>
        <taxon>Pentapetalae</taxon>
        <taxon>rosids</taxon>
        <taxon>fabids</taxon>
        <taxon>Fabales</taxon>
        <taxon>Fabaceae</taxon>
        <taxon>Papilionoideae</taxon>
        <taxon>50 kb inversion clade</taxon>
        <taxon>NPAAA clade</taxon>
        <taxon>Hologalegina</taxon>
        <taxon>IRL clade</taxon>
        <taxon>Fabeae</taxon>
        <taxon>Vicia</taxon>
    </lineage>
</organism>
<evidence type="ECO:0000313" key="2">
    <source>
        <dbReference type="EMBL" id="CAI8606152.1"/>
    </source>
</evidence>